<name>A0AAW0P1E6_9GOBI</name>
<gene>
    <name evidence="2" type="ORF">WMY93_017786</name>
</gene>
<proteinExistence type="predicted"/>
<accession>A0AAW0P1E6</accession>
<evidence type="ECO:0000313" key="3">
    <source>
        <dbReference type="Proteomes" id="UP001460270"/>
    </source>
</evidence>
<dbReference type="Proteomes" id="UP001460270">
    <property type="component" value="Unassembled WGS sequence"/>
</dbReference>
<keyword evidence="3" id="KW-1185">Reference proteome</keyword>
<dbReference type="AlphaFoldDB" id="A0AAW0P1E6"/>
<feature type="region of interest" description="Disordered" evidence="1">
    <location>
        <begin position="34"/>
        <end position="116"/>
    </location>
</feature>
<reference evidence="3" key="1">
    <citation type="submission" date="2024-04" db="EMBL/GenBank/DDBJ databases">
        <title>Salinicola lusitanus LLJ914,a marine bacterium isolated from the Okinawa Trough.</title>
        <authorList>
            <person name="Li J."/>
        </authorList>
    </citation>
    <scope>NUCLEOTIDE SEQUENCE [LARGE SCALE GENOMIC DNA]</scope>
</reference>
<sequence length="116" mass="12720">MVKPLEPLGASCDPAGSESLPALLHHCITKTKGAAANNNNNTNSTGKIGVASSQIQQKSQTPPEEQDLHFHRKRRRQNKTPYKYLTSLLHRRLSEEDQTGILASADSEGPNYGTLR</sequence>
<feature type="compositionally biased region" description="Low complexity" evidence="1">
    <location>
        <begin position="34"/>
        <end position="49"/>
    </location>
</feature>
<comment type="caution">
    <text evidence="2">The sequence shown here is derived from an EMBL/GenBank/DDBJ whole genome shotgun (WGS) entry which is preliminary data.</text>
</comment>
<feature type="compositionally biased region" description="Polar residues" evidence="1">
    <location>
        <begin position="51"/>
        <end position="63"/>
    </location>
</feature>
<organism evidence="2 3">
    <name type="scientific">Mugilogobius chulae</name>
    <name type="common">yellowstripe goby</name>
    <dbReference type="NCBI Taxonomy" id="88201"/>
    <lineage>
        <taxon>Eukaryota</taxon>
        <taxon>Metazoa</taxon>
        <taxon>Chordata</taxon>
        <taxon>Craniata</taxon>
        <taxon>Vertebrata</taxon>
        <taxon>Euteleostomi</taxon>
        <taxon>Actinopterygii</taxon>
        <taxon>Neopterygii</taxon>
        <taxon>Teleostei</taxon>
        <taxon>Neoteleostei</taxon>
        <taxon>Acanthomorphata</taxon>
        <taxon>Gobiaria</taxon>
        <taxon>Gobiiformes</taxon>
        <taxon>Gobioidei</taxon>
        <taxon>Gobiidae</taxon>
        <taxon>Gobionellinae</taxon>
        <taxon>Mugilogobius</taxon>
    </lineage>
</organism>
<dbReference type="EMBL" id="JBBPFD010000012">
    <property type="protein sequence ID" value="KAK7905179.1"/>
    <property type="molecule type" value="Genomic_DNA"/>
</dbReference>
<protein>
    <submittedName>
        <fullName evidence="2">Uncharacterized protein</fullName>
    </submittedName>
</protein>
<evidence type="ECO:0000256" key="1">
    <source>
        <dbReference type="SAM" id="MobiDB-lite"/>
    </source>
</evidence>
<evidence type="ECO:0000313" key="2">
    <source>
        <dbReference type="EMBL" id="KAK7905179.1"/>
    </source>
</evidence>